<dbReference type="PROSITE" id="PS51266">
    <property type="entry name" value="ZF_CHY"/>
    <property type="match status" value="1"/>
</dbReference>
<evidence type="ECO:0000313" key="5">
    <source>
        <dbReference type="EMBL" id="GGE33657.1"/>
    </source>
</evidence>
<dbReference type="GO" id="GO:0045041">
    <property type="term" value="P:protein import into mitochondrial intermembrane space"/>
    <property type="evidence" value="ECO:0007669"/>
    <property type="project" value="TreeGrafter"/>
</dbReference>
<dbReference type="Proteomes" id="UP000628775">
    <property type="component" value="Unassembled WGS sequence"/>
</dbReference>
<keyword evidence="1" id="KW-0479">Metal-binding</keyword>
<keyword evidence="6" id="KW-1185">Reference proteome</keyword>
<dbReference type="InterPro" id="IPR016694">
    <property type="entry name" value="UCP017292"/>
</dbReference>
<reference evidence="5" key="1">
    <citation type="journal article" date="2014" name="Int. J. Syst. Evol. Microbiol.">
        <title>Complete genome sequence of Corynebacterium casei LMG S-19264T (=DSM 44701T), isolated from a smear-ripened cheese.</title>
        <authorList>
            <consortium name="US DOE Joint Genome Institute (JGI-PGF)"/>
            <person name="Walter F."/>
            <person name="Albersmeier A."/>
            <person name="Kalinowski J."/>
            <person name="Ruckert C."/>
        </authorList>
    </citation>
    <scope>NUCLEOTIDE SEQUENCE</scope>
    <source>
        <strain evidence="5">CGMCC 1.15371</strain>
    </source>
</reference>
<feature type="domain" description="CHY-type" evidence="4">
    <location>
        <begin position="8"/>
        <end position="88"/>
    </location>
</feature>
<dbReference type="InterPro" id="IPR008913">
    <property type="entry name" value="Znf_CHY"/>
</dbReference>
<dbReference type="Pfam" id="PF05495">
    <property type="entry name" value="zf-CHY"/>
    <property type="match status" value="1"/>
</dbReference>
<keyword evidence="3" id="KW-0862">Zinc</keyword>
<dbReference type="AlphaFoldDB" id="A0A8J2VK15"/>
<dbReference type="SUPFAM" id="SSF161219">
    <property type="entry name" value="CHY zinc finger-like"/>
    <property type="match status" value="1"/>
</dbReference>
<dbReference type="PIRSF" id="PIRSF017292">
    <property type="entry name" value="UCP017292_Znf_CHY"/>
    <property type="match status" value="1"/>
</dbReference>
<organism evidence="5 6">
    <name type="scientific">Pullulanibacillus camelliae</name>
    <dbReference type="NCBI Taxonomy" id="1707096"/>
    <lineage>
        <taxon>Bacteria</taxon>
        <taxon>Bacillati</taxon>
        <taxon>Bacillota</taxon>
        <taxon>Bacilli</taxon>
        <taxon>Bacillales</taxon>
        <taxon>Sporolactobacillaceae</taxon>
        <taxon>Pullulanibacillus</taxon>
    </lineage>
</organism>
<name>A0A8J2VK15_9BACL</name>
<evidence type="ECO:0000256" key="1">
    <source>
        <dbReference type="ARBA" id="ARBA00022723"/>
    </source>
</evidence>
<comment type="caution">
    <text evidence="5">The sequence shown here is derived from an EMBL/GenBank/DDBJ whole genome shotgun (WGS) entry which is preliminary data.</text>
</comment>
<dbReference type="RefSeq" id="WP_229672333.1">
    <property type="nucleotide sequence ID" value="NZ_BMIR01000003.1"/>
</dbReference>
<dbReference type="EMBL" id="BMIR01000003">
    <property type="protein sequence ID" value="GGE33657.1"/>
    <property type="molecule type" value="Genomic_DNA"/>
</dbReference>
<reference evidence="5" key="2">
    <citation type="submission" date="2020-09" db="EMBL/GenBank/DDBJ databases">
        <authorList>
            <person name="Sun Q."/>
            <person name="Zhou Y."/>
        </authorList>
    </citation>
    <scope>NUCLEOTIDE SEQUENCE</scope>
    <source>
        <strain evidence="5">CGMCC 1.15371</strain>
    </source>
</reference>
<dbReference type="InterPro" id="IPR037274">
    <property type="entry name" value="Znf_CHY_sf"/>
</dbReference>
<dbReference type="PANTHER" id="PTHR28082:SF1">
    <property type="entry name" value="HELPER OF TIM PROTEIN 13"/>
    <property type="match status" value="1"/>
</dbReference>
<dbReference type="GO" id="GO:0008270">
    <property type="term" value="F:zinc ion binding"/>
    <property type="evidence" value="ECO:0007669"/>
    <property type="project" value="UniProtKB-KW"/>
</dbReference>
<accession>A0A8J2VK15</accession>
<evidence type="ECO:0000256" key="2">
    <source>
        <dbReference type="ARBA" id="ARBA00022771"/>
    </source>
</evidence>
<evidence type="ECO:0000256" key="3">
    <source>
        <dbReference type="ARBA" id="ARBA00022833"/>
    </source>
</evidence>
<keyword evidence="2" id="KW-0863">Zinc-finger</keyword>
<dbReference type="PANTHER" id="PTHR28082">
    <property type="entry name" value="ZINC FINGER PROTEIN"/>
    <property type="match status" value="1"/>
</dbReference>
<evidence type="ECO:0000313" key="6">
    <source>
        <dbReference type="Proteomes" id="UP000628775"/>
    </source>
</evidence>
<proteinExistence type="predicted"/>
<gene>
    <name evidence="5" type="ORF">GCM10011391_10450</name>
</gene>
<evidence type="ECO:0000259" key="4">
    <source>
        <dbReference type="PROSITE" id="PS51266"/>
    </source>
</evidence>
<sequence length="107" mass="12671">MPKVYGQTVDHETRCTHYHGETDIIAIKFRCCGKYYPCYQCHDEEEDHERIVWEKEAFDTKAILCGHCGYEHTINEYLHTYHCVKCQADFNPGCSLHYPLYFETRVG</sequence>
<protein>
    <recommendedName>
        <fullName evidence="4">CHY-type domain-containing protein</fullName>
    </recommendedName>
</protein>
<dbReference type="InterPro" id="IPR052604">
    <property type="entry name" value="Mito_Tim_assembly_helper"/>
</dbReference>